<comment type="caution">
    <text evidence="1">The sequence shown here is derived from an EMBL/GenBank/DDBJ whole genome shotgun (WGS) entry which is preliminary data.</text>
</comment>
<dbReference type="AlphaFoldDB" id="A0ABD2BKH7"/>
<gene>
    <name evidence="1" type="ORF">V1477_014244</name>
</gene>
<keyword evidence="2" id="KW-1185">Reference proteome</keyword>
<accession>A0ABD2BKH7</accession>
<dbReference type="EMBL" id="JAYRBN010000074">
    <property type="protein sequence ID" value="KAL2733276.1"/>
    <property type="molecule type" value="Genomic_DNA"/>
</dbReference>
<reference evidence="1 2" key="1">
    <citation type="journal article" date="2024" name="Ann. Entomol. Soc. Am.">
        <title>Genomic analyses of the southern and eastern yellowjacket wasps (Hymenoptera: Vespidae) reveal evolutionary signatures of social life.</title>
        <authorList>
            <person name="Catto M.A."/>
            <person name="Caine P.B."/>
            <person name="Orr S.E."/>
            <person name="Hunt B.G."/>
            <person name="Goodisman M.A.D."/>
        </authorList>
    </citation>
    <scope>NUCLEOTIDE SEQUENCE [LARGE SCALE GENOMIC DNA]</scope>
    <source>
        <strain evidence="1">232</strain>
        <tissue evidence="1">Head and thorax</tissue>
    </source>
</reference>
<organism evidence="1 2">
    <name type="scientific">Vespula maculifrons</name>
    <name type="common">Eastern yellow jacket</name>
    <name type="synonym">Wasp</name>
    <dbReference type="NCBI Taxonomy" id="7453"/>
    <lineage>
        <taxon>Eukaryota</taxon>
        <taxon>Metazoa</taxon>
        <taxon>Ecdysozoa</taxon>
        <taxon>Arthropoda</taxon>
        <taxon>Hexapoda</taxon>
        <taxon>Insecta</taxon>
        <taxon>Pterygota</taxon>
        <taxon>Neoptera</taxon>
        <taxon>Endopterygota</taxon>
        <taxon>Hymenoptera</taxon>
        <taxon>Apocrita</taxon>
        <taxon>Aculeata</taxon>
        <taxon>Vespoidea</taxon>
        <taxon>Vespidae</taxon>
        <taxon>Vespinae</taxon>
        <taxon>Vespula</taxon>
    </lineage>
</organism>
<name>A0ABD2BKH7_VESMC</name>
<protein>
    <submittedName>
        <fullName evidence="1">Uncharacterized protein</fullName>
    </submittedName>
</protein>
<proteinExistence type="predicted"/>
<evidence type="ECO:0000313" key="2">
    <source>
        <dbReference type="Proteomes" id="UP001607303"/>
    </source>
</evidence>
<evidence type="ECO:0000313" key="1">
    <source>
        <dbReference type="EMBL" id="KAL2733276.1"/>
    </source>
</evidence>
<dbReference type="Proteomes" id="UP001607303">
    <property type="component" value="Unassembled WGS sequence"/>
</dbReference>
<sequence length="100" mass="11595">MEFLELQQEPMKKSRDYNEHISNLLNSVKLEIKGNNAASFRDIVSGCSPLFSNIVEHYNDFITYANMPKYIANLLLLMVLNSSEATEKNRKQDSYKNVYL</sequence>